<dbReference type="InterPro" id="IPR035906">
    <property type="entry name" value="MetI-like_sf"/>
</dbReference>
<dbReference type="RefSeq" id="WP_110377811.1">
    <property type="nucleotide sequence ID" value="NZ_CAKNFM010000006.1"/>
</dbReference>
<dbReference type="EMBL" id="QJJK01000015">
    <property type="protein sequence ID" value="PXW52824.1"/>
    <property type="molecule type" value="Genomic_DNA"/>
</dbReference>
<feature type="transmembrane region" description="Helical" evidence="8">
    <location>
        <begin position="232"/>
        <end position="251"/>
    </location>
</feature>
<keyword evidence="5 8" id="KW-0812">Transmembrane</keyword>
<name>A0A2V3TU42_9HYPH</name>
<evidence type="ECO:0000256" key="1">
    <source>
        <dbReference type="ARBA" id="ARBA00004429"/>
    </source>
</evidence>
<keyword evidence="2 8" id="KW-0813">Transport</keyword>
<reference evidence="9 10" key="1">
    <citation type="submission" date="2018-05" db="EMBL/GenBank/DDBJ databases">
        <title>Genomic Encyclopedia of Type Strains, Phase IV (KMG-IV): sequencing the most valuable type-strain genomes for metagenomic binning, comparative biology and taxonomic classification.</title>
        <authorList>
            <person name="Goeker M."/>
        </authorList>
    </citation>
    <scope>NUCLEOTIDE SEQUENCE [LARGE SCALE GENOMIC DNA]</scope>
    <source>
        <strain evidence="9 10">DSM 6462</strain>
    </source>
</reference>
<keyword evidence="6 8" id="KW-1133">Transmembrane helix</keyword>
<evidence type="ECO:0000313" key="10">
    <source>
        <dbReference type="Proteomes" id="UP000248021"/>
    </source>
</evidence>
<comment type="caution">
    <text evidence="9">The sequence shown here is derived from an EMBL/GenBank/DDBJ whole genome shotgun (WGS) entry which is preliminary data.</text>
</comment>
<feature type="transmembrane region" description="Helical" evidence="8">
    <location>
        <begin position="101"/>
        <end position="124"/>
    </location>
</feature>
<keyword evidence="7 8" id="KW-0472">Membrane</keyword>
<comment type="similarity">
    <text evidence="8">Belongs to the binding-protein-dependent transport system permease family.</text>
</comment>
<sequence length="264" mass="29000">MRKPAHPLLRGYVWVMMVFMALPLVVVIGASFNRGAAIRFPPEGMTLHWYAEVWRNADMVRSATNSLLLAVCATLISFIIGVPAALALVRHVHRHREALQAFLLSPMTVPAIVLGIAFLVFFGWTGMGLSFTTLLIAHVIITVPYVIRSVAGVYLGVAVSIEEAAKVLGADPWQLFTKVTLPLIMPGVVAGGLFSFIMSFDNVPVSIFLTRRETLTLPVYVMSYLVHNFDPTIAAVSSVQVLFTTAAIIVIEKFYGIRRLTETI</sequence>
<evidence type="ECO:0000313" key="9">
    <source>
        <dbReference type="EMBL" id="PXW52824.1"/>
    </source>
</evidence>
<feature type="transmembrane region" description="Helical" evidence="8">
    <location>
        <begin position="179"/>
        <end position="200"/>
    </location>
</feature>
<comment type="subcellular location">
    <subcellularLocation>
        <location evidence="1">Cell inner membrane</location>
        <topology evidence="1">Multi-pass membrane protein</topology>
    </subcellularLocation>
    <subcellularLocation>
        <location evidence="8">Cell membrane</location>
        <topology evidence="8">Multi-pass membrane protein</topology>
    </subcellularLocation>
</comment>
<evidence type="ECO:0000256" key="3">
    <source>
        <dbReference type="ARBA" id="ARBA00022475"/>
    </source>
</evidence>
<dbReference type="GO" id="GO:0005886">
    <property type="term" value="C:plasma membrane"/>
    <property type="evidence" value="ECO:0007669"/>
    <property type="project" value="UniProtKB-SubCell"/>
</dbReference>
<evidence type="ECO:0000256" key="6">
    <source>
        <dbReference type="ARBA" id="ARBA00022989"/>
    </source>
</evidence>
<protein>
    <submittedName>
        <fullName evidence="9">Putative spermidine/putrescine transport system permease protein</fullName>
    </submittedName>
</protein>
<evidence type="ECO:0000256" key="8">
    <source>
        <dbReference type="RuleBase" id="RU363032"/>
    </source>
</evidence>
<dbReference type="Pfam" id="PF00528">
    <property type="entry name" value="BPD_transp_1"/>
    <property type="match status" value="1"/>
</dbReference>
<dbReference type="PANTHER" id="PTHR43357">
    <property type="entry name" value="INNER MEMBRANE ABC TRANSPORTER PERMEASE PROTEIN YDCV"/>
    <property type="match status" value="1"/>
</dbReference>
<organism evidence="9 10">
    <name type="scientific">Chelatococcus asaccharovorans</name>
    <dbReference type="NCBI Taxonomy" id="28210"/>
    <lineage>
        <taxon>Bacteria</taxon>
        <taxon>Pseudomonadati</taxon>
        <taxon>Pseudomonadota</taxon>
        <taxon>Alphaproteobacteria</taxon>
        <taxon>Hyphomicrobiales</taxon>
        <taxon>Chelatococcaceae</taxon>
        <taxon>Chelatococcus</taxon>
    </lineage>
</organism>
<dbReference type="Gene3D" id="1.10.3720.10">
    <property type="entry name" value="MetI-like"/>
    <property type="match status" value="1"/>
</dbReference>
<keyword evidence="10" id="KW-1185">Reference proteome</keyword>
<dbReference type="CDD" id="cd06261">
    <property type="entry name" value="TM_PBP2"/>
    <property type="match status" value="1"/>
</dbReference>
<feature type="transmembrane region" description="Helical" evidence="8">
    <location>
        <begin position="136"/>
        <end position="159"/>
    </location>
</feature>
<dbReference type="SUPFAM" id="SSF161098">
    <property type="entry name" value="MetI-like"/>
    <property type="match status" value="1"/>
</dbReference>
<feature type="transmembrane region" description="Helical" evidence="8">
    <location>
        <begin position="67"/>
        <end position="89"/>
    </location>
</feature>
<dbReference type="AlphaFoldDB" id="A0A2V3TU42"/>
<dbReference type="OrthoDB" id="5622164at2"/>
<evidence type="ECO:0000256" key="4">
    <source>
        <dbReference type="ARBA" id="ARBA00022519"/>
    </source>
</evidence>
<feature type="transmembrane region" description="Helical" evidence="8">
    <location>
        <begin position="12"/>
        <end position="32"/>
    </location>
</feature>
<keyword evidence="4" id="KW-0997">Cell inner membrane</keyword>
<proteinExistence type="inferred from homology"/>
<dbReference type="GO" id="GO:0055085">
    <property type="term" value="P:transmembrane transport"/>
    <property type="evidence" value="ECO:0007669"/>
    <property type="project" value="InterPro"/>
</dbReference>
<gene>
    <name evidence="9" type="ORF">C7450_11523</name>
</gene>
<evidence type="ECO:0000256" key="7">
    <source>
        <dbReference type="ARBA" id="ARBA00023136"/>
    </source>
</evidence>
<evidence type="ECO:0000256" key="5">
    <source>
        <dbReference type="ARBA" id="ARBA00022692"/>
    </source>
</evidence>
<dbReference type="PROSITE" id="PS50928">
    <property type="entry name" value="ABC_TM1"/>
    <property type="match status" value="1"/>
</dbReference>
<dbReference type="PANTHER" id="PTHR43357:SF4">
    <property type="entry name" value="INNER MEMBRANE ABC TRANSPORTER PERMEASE PROTEIN YDCV"/>
    <property type="match status" value="1"/>
</dbReference>
<dbReference type="InterPro" id="IPR000515">
    <property type="entry name" value="MetI-like"/>
</dbReference>
<accession>A0A2V3TU42</accession>
<keyword evidence="3" id="KW-1003">Cell membrane</keyword>
<evidence type="ECO:0000256" key="2">
    <source>
        <dbReference type="ARBA" id="ARBA00022448"/>
    </source>
</evidence>
<dbReference type="Proteomes" id="UP000248021">
    <property type="component" value="Unassembled WGS sequence"/>
</dbReference>